<evidence type="ECO:0000313" key="2">
    <source>
        <dbReference type="EMBL" id="APD20065.1"/>
    </source>
</evidence>
<dbReference type="GeneID" id="40092439"/>
<dbReference type="OrthoDB" id="37678at10239"/>
<evidence type="ECO:0000313" key="4">
    <source>
        <dbReference type="Proteomes" id="UP000231470"/>
    </source>
</evidence>
<dbReference type="RefSeq" id="YP_009615958.1">
    <property type="nucleotide sequence ID" value="NC_042047.1"/>
</dbReference>
<dbReference type="Proteomes" id="UP000230444">
    <property type="component" value="Segment"/>
</dbReference>
<dbReference type="KEGG" id="vg:40092439"/>
<dbReference type="EMBL" id="KX147096">
    <property type="protein sequence ID" value="ANM47157.1"/>
    <property type="molecule type" value="Genomic_DNA"/>
</dbReference>
<reference evidence="2 3" key="1">
    <citation type="submission" date="2016-11" db="EMBL/GenBank/DDBJ databases">
        <title>Complete genome of the first virulent bacteriophage infecting the opportunist pathogen Serratia rubidaea.</title>
        <authorList>
            <person name="Xing S."/>
            <person name="Ma T."/>
            <person name="Zhang X."/>
            <person name="Huang Y."/>
            <person name="Mi Z."/>
            <person name="Sun Q."/>
            <person name="An X."/>
            <person name="Fan H."/>
            <person name="Wu S."/>
            <person name="Lin W."/>
            <person name="Tong Y."/>
        </authorList>
    </citation>
    <scope>NUCLEOTIDE SEQUENCE [LARGE SCALE GENOMIC DNA]</scope>
</reference>
<accession>A0A1J0MG71</accession>
<evidence type="ECO:0000313" key="3">
    <source>
        <dbReference type="Proteomes" id="UP000230444"/>
    </source>
</evidence>
<name>A0A1J0MG71_9CAUD</name>
<dbReference type="EMBL" id="KY073123">
    <property type="protein sequence ID" value="APD20065.1"/>
    <property type="molecule type" value="Genomic_DNA"/>
</dbReference>
<protein>
    <submittedName>
        <fullName evidence="2">Uncharacterized protein</fullName>
    </submittedName>
</protein>
<dbReference type="Proteomes" id="UP000231470">
    <property type="component" value="Segment"/>
</dbReference>
<sequence>MSIPRTKTARTATFNVGGVELYHHYARDSHGTITNTYMADGHMVSKEEFLKIIRDSLKGAERYIAQALGMIRV</sequence>
<evidence type="ECO:0000313" key="1">
    <source>
        <dbReference type="EMBL" id="ANM47157.1"/>
    </source>
</evidence>
<proteinExistence type="predicted"/>
<reference evidence="1 4" key="2">
    <citation type="journal article" date="2017" name="Arch. Virol.">
        <title>First complete genome sequence of a virulent bacteriophage infecting the opportunistic pathogen Serratia rubidaea.</title>
        <authorList>
            <person name="Xing S."/>
            <person name="Ma T."/>
            <person name="Zhang X."/>
            <person name="Huang Y."/>
            <person name="Mi Z."/>
            <person name="Sun Q."/>
            <person name="An X."/>
            <person name="Fan H."/>
            <person name="Wu S."/>
            <person name="Wei L."/>
            <person name="Tong Y."/>
        </authorList>
    </citation>
    <scope>NUCLEOTIDE SEQUENCE [LARGE SCALE GENOMIC DNA]</scope>
</reference>
<organism evidence="2 3">
    <name type="scientific">Serratia phage vB_Sru_IME250</name>
    <dbReference type="NCBI Taxonomy" id="1852640"/>
    <lineage>
        <taxon>Viruses</taxon>
        <taxon>Duplodnaviria</taxon>
        <taxon>Heunggongvirae</taxon>
        <taxon>Uroviricota</taxon>
        <taxon>Caudoviricetes</taxon>
        <taxon>Pantevenvirales</taxon>
        <taxon>Ackermannviridae</taxon>
        <taxon>Taipeivirus</taxon>
        <taxon>Taipeivirus IME250</taxon>
    </lineage>
</organism>
<keyword evidence="4" id="KW-1185">Reference proteome</keyword>